<dbReference type="EMBL" id="UIVS01000002">
    <property type="protein sequence ID" value="SVP91559.1"/>
    <property type="molecule type" value="Genomic_DNA"/>
</dbReference>
<dbReference type="PANTHER" id="PTHR11101:SF80">
    <property type="entry name" value="PHOSPHATE TRANSPORTER"/>
    <property type="match status" value="1"/>
</dbReference>
<feature type="compositionally biased region" description="Basic and acidic residues" evidence="8">
    <location>
        <begin position="347"/>
        <end position="368"/>
    </location>
</feature>
<comment type="similarity">
    <text evidence="7">Belongs to the inorganic phosphate transporter (PiT) (TC 2.A.20) family.</text>
</comment>
<dbReference type="EMBL" id="UIVT01000002">
    <property type="protein sequence ID" value="SVP90950.1"/>
    <property type="molecule type" value="Genomic_DNA"/>
</dbReference>
<keyword evidence="5 7" id="KW-1133">Transmembrane helix</keyword>
<comment type="function">
    <text evidence="7">Sodium-phosphate symporter.</text>
</comment>
<proteinExistence type="inferred from homology"/>
<evidence type="ECO:0000256" key="4">
    <source>
        <dbReference type="ARBA" id="ARBA00022692"/>
    </source>
</evidence>
<organism evidence="10">
    <name type="scientific">Theileria annulata</name>
    <dbReference type="NCBI Taxonomy" id="5874"/>
    <lineage>
        <taxon>Eukaryota</taxon>
        <taxon>Sar</taxon>
        <taxon>Alveolata</taxon>
        <taxon>Apicomplexa</taxon>
        <taxon>Aconoidasida</taxon>
        <taxon>Piroplasmida</taxon>
        <taxon>Theileriidae</taxon>
        <taxon>Theileria</taxon>
    </lineage>
</organism>
<feature type="transmembrane region" description="Helical" evidence="7">
    <location>
        <begin position="534"/>
        <end position="556"/>
    </location>
</feature>
<name>A0A3B0N1W1_THEAN</name>
<dbReference type="PANTHER" id="PTHR11101">
    <property type="entry name" value="PHOSPHATE TRANSPORTER"/>
    <property type="match status" value="1"/>
</dbReference>
<keyword evidence="3 7" id="KW-0592">Phosphate transport</keyword>
<comment type="subcellular location">
    <subcellularLocation>
        <location evidence="1 7">Membrane</location>
        <topology evidence="1 7">Multi-pass membrane protein</topology>
    </subcellularLocation>
</comment>
<evidence type="ECO:0000256" key="8">
    <source>
        <dbReference type="SAM" id="MobiDB-lite"/>
    </source>
</evidence>
<dbReference type="GO" id="GO:0016020">
    <property type="term" value="C:membrane"/>
    <property type="evidence" value="ECO:0007669"/>
    <property type="project" value="UniProtKB-SubCell"/>
</dbReference>
<evidence type="ECO:0000256" key="2">
    <source>
        <dbReference type="ARBA" id="ARBA00022448"/>
    </source>
</evidence>
<feature type="compositionally biased region" description="Basic residues" evidence="8">
    <location>
        <begin position="276"/>
        <end position="291"/>
    </location>
</feature>
<evidence type="ECO:0000256" key="1">
    <source>
        <dbReference type="ARBA" id="ARBA00004141"/>
    </source>
</evidence>
<keyword evidence="2 7" id="KW-0813">Transport</keyword>
<feature type="transmembrane region" description="Helical" evidence="7">
    <location>
        <begin position="230"/>
        <end position="252"/>
    </location>
</feature>
<feature type="compositionally biased region" description="Basic and acidic residues" evidence="8">
    <location>
        <begin position="306"/>
        <end position="317"/>
    </location>
</feature>
<keyword evidence="4 7" id="KW-0812">Transmembrane</keyword>
<feature type="transmembrane region" description="Helical" evidence="7">
    <location>
        <begin position="142"/>
        <end position="166"/>
    </location>
</feature>
<protein>
    <recommendedName>
        <fullName evidence="7">Phosphate transporter</fullName>
    </recommendedName>
</protein>
<feature type="transmembrane region" description="Helical" evidence="7">
    <location>
        <begin position="7"/>
        <end position="26"/>
    </location>
</feature>
<dbReference type="Pfam" id="PF01384">
    <property type="entry name" value="PHO4"/>
    <property type="match status" value="1"/>
</dbReference>
<feature type="transmembrane region" description="Helical" evidence="7">
    <location>
        <begin position="178"/>
        <end position="200"/>
    </location>
</feature>
<feature type="region of interest" description="Disordered" evidence="8">
    <location>
        <begin position="276"/>
        <end position="386"/>
    </location>
</feature>
<feature type="compositionally biased region" description="Basic and acidic residues" evidence="8">
    <location>
        <begin position="627"/>
        <end position="645"/>
    </location>
</feature>
<dbReference type="VEuPathDB" id="PiroplasmaDB:TA13530"/>
<gene>
    <name evidence="9" type="ORF">TAT_000166200</name>
    <name evidence="10" type="ORF">TAV_000166400</name>
</gene>
<feature type="transmembrane region" description="Helical" evidence="7">
    <location>
        <begin position="89"/>
        <end position="112"/>
    </location>
</feature>
<feature type="transmembrane region" description="Helical" evidence="7">
    <location>
        <begin position="715"/>
        <end position="741"/>
    </location>
</feature>
<feature type="compositionally biased region" description="Polar residues" evidence="8">
    <location>
        <begin position="432"/>
        <end position="456"/>
    </location>
</feature>
<evidence type="ECO:0000313" key="9">
    <source>
        <dbReference type="EMBL" id="SVP90950.1"/>
    </source>
</evidence>
<accession>A0A3B0N1W1</accession>
<evidence type="ECO:0000256" key="7">
    <source>
        <dbReference type="RuleBase" id="RU363058"/>
    </source>
</evidence>
<dbReference type="AlphaFoldDB" id="A0A3B0N1W1"/>
<sequence length="744" mass="82310">MASSHPELLWILIATGISCCLLAVSIGSNDVANAFSTSIGSGTLNLRSAIAIAFIFEILGSIFLGGTVSDSIRARILKISAFADAPRDLALGMLSSSLGSFIFLAASSFIGIPVSTTHSLLGALAGFGVACGRLSGVRWIELLYIVISWFIVPIISVIASATFYIIIQELILKRRESFNVMLNFHWVFNIIFSVPLSIFISYENSVLRSSIGSFAESYRAWFHRSKWNKFLSVLIVLSVFTALSSIVSYTVLHFRLKDNWSYIESLYNIDPSITRSNKKNSQKFRLKKHRFNTNSGKDTQSDLEQEASKKDRSHDIENPEESCSAPENKENKNYTNKNSPSTSASKNFKEGQESEDEKTPKNKQDKSEGGNSTDSSQEDYSMDDSMTRTDSSIHRFLTGIKSAFVTSFNKSRSFTNTNIHLDYHEQTSIDSIKSNTGRHSSSVNCVNKSRSNTSGLSDRRKNLSRYKKVVVPTEIKKTQNHMAQTAFSAIQIVGASIAIISQSSNDTANAVSAFATIYFLYMDGINEEVKATPWYILMIGGFLMGIGLTFFGYKVIKTVGLNITRVTPSRGYTIDCSSGTIVLILSHLGVPISSTHVAVSSILGVGMVQHLPSYNKQYSFIYTDEKSSDLDPKNETTNNDTREISGQRNLDSANADTHHTSGENGNPCRSVSGVGTTPSVINFYAPREKGLLGFFRSIFSRITTRHVNFGLYRKIFITWIVTIFSTGLLSAIIFLVFKLFYTFS</sequence>
<feature type="compositionally biased region" description="Polar residues" evidence="8">
    <location>
        <begin position="646"/>
        <end position="655"/>
    </location>
</feature>
<feature type="region of interest" description="Disordered" evidence="8">
    <location>
        <begin position="432"/>
        <end position="458"/>
    </location>
</feature>
<dbReference type="InterPro" id="IPR001204">
    <property type="entry name" value="Phos_transporter"/>
</dbReference>
<evidence type="ECO:0000256" key="5">
    <source>
        <dbReference type="ARBA" id="ARBA00022989"/>
    </source>
</evidence>
<evidence type="ECO:0000256" key="3">
    <source>
        <dbReference type="ARBA" id="ARBA00022592"/>
    </source>
</evidence>
<feature type="transmembrane region" description="Helical" evidence="7">
    <location>
        <begin position="46"/>
        <end position="68"/>
    </location>
</feature>
<keyword evidence="6 7" id="KW-0472">Membrane</keyword>
<dbReference type="GO" id="GO:0005315">
    <property type="term" value="F:phosphate transmembrane transporter activity"/>
    <property type="evidence" value="ECO:0007669"/>
    <property type="project" value="InterPro"/>
</dbReference>
<feature type="region of interest" description="Disordered" evidence="8">
    <location>
        <begin position="627"/>
        <end position="669"/>
    </location>
</feature>
<evidence type="ECO:0000313" key="10">
    <source>
        <dbReference type="EMBL" id="SVP91559.1"/>
    </source>
</evidence>
<reference evidence="10" key="1">
    <citation type="submission" date="2018-07" db="EMBL/GenBank/DDBJ databases">
        <authorList>
            <person name="Quirk P.G."/>
            <person name="Krulwich T.A."/>
        </authorList>
    </citation>
    <scope>NUCLEOTIDE SEQUENCE</scope>
    <source>
        <strain evidence="10">Anand</strain>
    </source>
</reference>
<evidence type="ECO:0000256" key="6">
    <source>
        <dbReference type="ARBA" id="ARBA00023136"/>
    </source>
</evidence>
<dbReference type="GO" id="GO:0035435">
    <property type="term" value="P:phosphate ion transmembrane transport"/>
    <property type="evidence" value="ECO:0007669"/>
    <property type="project" value="TreeGrafter"/>
</dbReference>